<sequence length="56" mass="6581">MGKRISENPNSKKWILDDLLDQFKESKNSNKISLSDLKCRPGIMNFFLFQKNVSEF</sequence>
<proteinExistence type="predicted"/>
<keyword evidence="2" id="KW-1185">Reference proteome</keyword>
<evidence type="ECO:0000313" key="2">
    <source>
        <dbReference type="Proteomes" id="UP000018747"/>
    </source>
</evidence>
<comment type="caution">
    <text evidence="1">The sequence shown here is derived from an EMBL/GenBank/DDBJ whole genome shotgun (WGS) entry which is preliminary data.</text>
</comment>
<evidence type="ECO:0000313" key="1">
    <source>
        <dbReference type="EMBL" id="EQA63567.1"/>
    </source>
</evidence>
<protein>
    <submittedName>
        <fullName evidence="1">Uncharacterized protein</fullName>
    </submittedName>
</protein>
<name>V6I279_9LEPT</name>
<dbReference type="Proteomes" id="UP000018747">
    <property type="component" value="Unassembled WGS sequence"/>
</dbReference>
<reference evidence="1" key="1">
    <citation type="submission" date="2013-05" db="EMBL/GenBank/DDBJ databases">
        <authorList>
            <person name="Harkins D.M."/>
            <person name="Durkin A.S."/>
            <person name="Brinkac L.M."/>
            <person name="Haft D.H."/>
            <person name="Selengut J.D."/>
            <person name="Sanka R."/>
            <person name="DePew J."/>
            <person name="Purushe J."/>
            <person name="Hartskeerl R.A."/>
            <person name="Ahmed A."/>
            <person name="van der Linden H."/>
            <person name="Goris M.G.A."/>
            <person name="Vinetz J.M."/>
            <person name="Sutton G.G."/>
            <person name="Nierman W.C."/>
            <person name="Fouts D.E."/>
        </authorList>
    </citation>
    <scope>NUCLEOTIDE SEQUENCE [LARGE SCALE GENOMIC DNA]</scope>
    <source>
        <strain evidence="1">L 60</strain>
    </source>
</reference>
<accession>V6I279</accession>
<dbReference type="EMBL" id="AHMT02000017">
    <property type="protein sequence ID" value="EQA63567.1"/>
    <property type="molecule type" value="Genomic_DNA"/>
</dbReference>
<gene>
    <name evidence="1" type="ORF">LEP1GSC062_2439</name>
</gene>
<organism evidence="1 2">
    <name type="scientific">Leptospira alexanderi serovar Manhao 3 str. L 60</name>
    <dbReference type="NCBI Taxonomy" id="1049759"/>
    <lineage>
        <taxon>Bacteria</taxon>
        <taxon>Pseudomonadati</taxon>
        <taxon>Spirochaetota</taxon>
        <taxon>Spirochaetia</taxon>
        <taxon>Leptospirales</taxon>
        <taxon>Leptospiraceae</taxon>
        <taxon>Leptospira</taxon>
    </lineage>
</organism>
<dbReference type="AlphaFoldDB" id="V6I279"/>